<reference evidence="1" key="1">
    <citation type="submission" date="2023-04" db="EMBL/GenBank/DDBJ databases">
        <title>Draft Genome sequencing of Naganishia species isolated from polar environments using Oxford Nanopore Technology.</title>
        <authorList>
            <person name="Leo P."/>
            <person name="Venkateswaran K."/>
        </authorList>
    </citation>
    <scope>NUCLEOTIDE SEQUENCE</scope>
    <source>
        <strain evidence="1">DBVPG 5303</strain>
    </source>
</reference>
<evidence type="ECO:0000313" key="2">
    <source>
        <dbReference type="Proteomes" id="UP001234202"/>
    </source>
</evidence>
<proteinExistence type="predicted"/>
<name>A0ACC2WZC5_9TREE</name>
<dbReference type="Proteomes" id="UP001234202">
    <property type="component" value="Unassembled WGS sequence"/>
</dbReference>
<feature type="non-terminal residue" evidence="1">
    <location>
        <position position="68"/>
    </location>
</feature>
<dbReference type="EMBL" id="JASBWV010000036">
    <property type="protein sequence ID" value="KAJ9116524.1"/>
    <property type="molecule type" value="Genomic_DNA"/>
</dbReference>
<organism evidence="1 2">
    <name type="scientific">Naganishia onofrii</name>
    <dbReference type="NCBI Taxonomy" id="1851511"/>
    <lineage>
        <taxon>Eukaryota</taxon>
        <taxon>Fungi</taxon>
        <taxon>Dikarya</taxon>
        <taxon>Basidiomycota</taxon>
        <taxon>Agaricomycotina</taxon>
        <taxon>Tremellomycetes</taxon>
        <taxon>Filobasidiales</taxon>
        <taxon>Filobasidiaceae</taxon>
        <taxon>Naganishia</taxon>
    </lineage>
</organism>
<evidence type="ECO:0000313" key="1">
    <source>
        <dbReference type="EMBL" id="KAJ9116524.1"/>
    </source>
</evidence>
<sequence length="68" mass="7826">MKATGRKAGTQTTYYMTRISERHRSNANYEDLPLRDHEQIVAMALRIEDEVDEGEREELQTNSGINGK</sequence>
<comment type="caution">
    <text evidence="1">The sequence shown here is derived from an EMBL/GenBank/DDBJ whole genome shotgun (WGS) entry which is preliminary data.</text>
</comment>
<protein>
    <submittedName>
        <fullName evidence="1">Uncharacterized protein</fullName>
    </submittedName>
</protein>
<gene>
    <name evidence="1" type="ORF">QFC24_006691</name>
</gene>
<keyword evidence="2" id="KW-1185">Reference proteome</keyword>
<accession>A0ACC2WZC5</accession>